<evidence type="ECO:0000256" key="1">
    <source>
        <dbReference type="SAM" id="MobiDB-lite"/>
    </source>
</evidence>
<dbReference type="Proteomes" id="UP000008177">
    <property type="component" value="Unplaced contigs"/>
</dbReference>
<dbReference type="AlphaFoldDB" id="G2YFC4"/>
<dbReference type="HOGENOM" id="CLU_3142886_0_0_1"/>
<accession>G2YFC4</accession>
<proteinExistence type="predicted"/>
<name>G2YFC4_BOTF4</name>
<dbReference type="InParanoid" id="G2YFC4"/>
<reference evidence="3" key="1">
    <citation type="journal article" date="2011" name="PLoS Genet.">
        <title>Genomic analysis of the necrotrophic fungal pathogens Sclerotinia sclerotiorum and Botrytis cinerea.</title>
        <authorList>
            <person name="Amselem J."/>
            <person name="Cuomo C.A."/>
            <person name="van Kan J.A."/>
            <person name="Viaud M."/>
            <person name="Benito E.P."/>
            <person name="Couloux A."/>
            <person name="Coutinho P.M."/>
            <person name="de Vries R.P."/>
            <person name="Dyer P.S."/>
            <person name="Fillinger S."/>
            <person name="Fournier E."/>
            <person name="Gout L."/>
            <person name="Hahn M."/>
            <person name="Kohn L."/>
            <person name="Lapalu N."/>
            <person name="Plummer K.M."/>
            <person name="Pradier J.M."/>
            <person name="Quevillon E."/>
            <person name="Sharon A."/>
            <person name="Simon A."/>
            <person name="ten Have A."/>
            <person name="Tudzynski B."/>
            <person name="Tudzynski P."/>
            <person name="Wincker P."/>
            <person name="Andrew M."/>
            <person name="Anthouard V."/>
            <person name="Beever R.E."/>
            <person name="Beffa R."/>
            <person name="Benoit I."/>
            <person name="Bouzid O."/>
            <person name="Brault B."/>
            <person name="Chen Z."/>
            <person name="Choquer M."/>
            <person name="Collemare J."/>
            <person name="Cotton P."/>
            <person name="Danchin E.G."/>
            <person name="Da Silva C."/>
            <person name="Gautier A."/>
            <person name="Giraud C."/>
            <person name="Giraud T."/>
            <person name="Gonzalez C."/>
            <person name="Grossetete S."/>
            <person name="Guldener U."/>
            <person name="Henrissat B."/>
            <person name="Howlett B.J."/>
            <person name="Kodira C."/>
            <person name="Kretschmer M."/>
            <person name="Lappartient A."/>
            <person name="Leroch M."/>
            <person name="Levis C."/>
            <person name="Mauceli E."/>
            <person name="Neuveglise C."/>
            <person name="Oeser B."/>
            <person name="Pearson M."/>
            <person name="Poulain J."/>
            <person name="Poussereau N."/>
            <person name="Quesneville H."/>
            <person name="Rascle C."/>
            <person name="Schumacher J."/>
            <person name="Segurens B."/>
            <person name="Sexton A."/>
            <person name="Silva E."/>
            <person name="Sirven C."/>
            <person name="Soanes D.M."/>
            <person name="Talbot N.J."/>
            <person name="Templeton M."/>
            <person name="Yandava C."/>
            <person name="Yarden O."/>
            <person name="Zeng Q."/>
            <person name="Rollins J.A."/>
            <person name="Lebrun M.H."/>
            <person name="Dickman M."/>
        </authorList>
    </citation>
    <scope>NUCLEOTIDE SEQUENCE [LARGE SCALE GENOMIC DNA]</scope>
    <source>
        <strain evidence="3">T4</strain>
    </source>
</reference>
<evidence type="ECO:0000313" key="3">
    <source>
        <dbReference type="Proteomes" id="UP000008177"/>
    </source>
</evidence>
<feature type="compositionally biased region" description="Basic and acidic residues" evidence="1">
    <location>
        <begin position="24"/>
        <end position="49"/>
    </location>
</feature>
<gene>
    <name evidence="2" type="ORF">BofuT4_uP088710.1</name>
</gene>
<dbReference type="EMBL" id="FQ790326">
    <property type="protein sequence ID" value="CCD50472.1"/>
    <property type="molecule type" value="Genomic_DNA"/>
</dbReference>
<evidence type="ECO:0000313" key="2">
    <source>
        <dbReference type="EMBL" id="CCD50472.1"/>
    </source>
</evidence>
<organism evidence="2 3">
    <name type="scientific">Botryotinia fuckeliana (strain T4)</name>
    <name type="common">Noble rot fungus</name>
    <name type="synonym">Botrytis cinerea</name>
    <dbReference type="NCBI Taxonomy" id="999810"/>
    <lineage>
        <taxon>Eukaryota</taxon>
        <taxon>Fungi</taxon>
        <taxon>Dikarya</taxon>
        <taxon>Ascomycota</taxon>
        <taxon>Pezizomycotina</taxon>
        <taxon>Leotiomycetes</taxon>
        <taxon>Helotiales</taxon>
        <taxon>Sclerotiniaceae</taxon>
        <taxon>Botrytis</taxon>
    </lineage>
</organism>
<feature type="region of interest" description="Disordered" evidence="1">
    <location>
        <begin position="1"/>
        <end position="49"/>
    </location>
</feature>
<sequence>MNSGPASAPGPAPNTLKVLTSKLRNGDDLEGDGRRGGEKDGSDQVENGK</sequence>
<protein>
    <submittedName>
        <fullName evidence="2">Uncharacterized protein</fullName>
    </submittedName>
</protein>